<keyword evidence="6" id="KW-1015">Disulfide bond</keyword>
<keyword evidence="10" id="KW-1185">Reference proteome</keyword>
<proteinExistence type="predicted"/>
<evidence type="ECO:0000313" key="10">
    <source>
        <dbReference type="Proteomes" id="UP001626550"/>
    </source>
</evidence>
<keyword evidence="3" id="KW-0732">Signal</keyword>
<accession>A0ABD2PL50</accession>
<keyword evidence="4" id="KW-1133">Transmembrane helix</keyword>
<dbReference type="Pfam" id="PF21114">
    <property type="entry name" value="DDR1-2_DS-like"/>
    <property type="match status" value="1"/>
</dbReference>
<protein>
    <recommendedName>
        <fullName evidence="8">Discoidin domain-containing protein</fullName>
    </recommendedName>
</protein>
<feature type="domain" description="Discoidin" evidence="8">
    <location>
        <begin position="42"/>
        <end position="182"/>
    </location>
</feature>
<sequence length="184" mass="20289">MPPTTYDAPLSMLPTPSAYDGDVDAVPLTDRGIPLVGVDSGMRYQRNGLGVLSDGLAVSSSNYSDALSPWLVGYNVTHSPNRRLPQILFRFASARVFHDVEFRLVTNKARRMAGIRRVWLQFSMNGVNFDRHFAPLVAEPTPAGDSARVAIHGNQPIVARFVKLTIFAENDWLLLSEITFQSSG</sequence>
<keyword evidence="5" id="KW-0472">Membrane</keyword>
<keyword evidence="2" id="KW-0812">Transmembrane</keyword>
<dbReference type="Gene3D" id="2.60.120.1190">
    <property type="match status" value="1"/>
</dbReference>
<dbReference type="InterPro" id="IPR048525">
    <property type="entry name" value="DDR1-2_DS-like"/>
</dbReference>
<gene>
    <name evidence="9" type="ORF">Ciccas_013712</name>
</gene>
<evidence type="ECO:0000256" key="1">
    <source>
        <dbReference type="ARBA" id="ARBA00004479"/>
    </source>
</evidence>
<evidence type="ECO:0000256" key="2">
    <source>
        <dbReference type="ARBA" id="ARBA00022692"/>
    </source>
</evidence>
<organism evidence="9 10">
    <name type="scientific">Cichlidogyrus casuarinus</name>
    <dbReference type="NCBI Taxonomy" id="1844966"/>
    <lineage>
        <taxon>Eukaryota</taxon>
        <taxon>Metazoa</taxon>
        <taxon>Spiralia</taxon>
        <taxon>Lophotrochozoa</taxon>
        <taxon>Platyhelminthes</taxon>
        <taxon>Monogenea</taxon>
        <taxon>Monopisthocotylea</taxon>
        <taxon>Dactylogyridea</taxon>
        <taxon>Ancyrocephalidae</taxon>
        <taxon>Cichlidogyrus</taxon>
    </lineage>
</organism>
<evidence type="ECO:0000256" key="7">
    <source>
        <dbReference type="ARBA" id="ARBA00023180"/>
    </source>
</evidence>
<reference evidence="9 10" key="1">
    <citation type="submission" date="2024-11" db="EMBL/GenBank/DDBJ databases">
        <title>Adaptive evolution of stress response genes in parasites aligns with host niche diversity.</title>
        <authorList>
            <person name="Hahn C."/>
            <person name="Resl P."/>
        </authorList>
    </citation>
    <scope>NUCLEOTIDE SEQUENCE [LARGE SCALE GENOMIC DNA]</scope>
    <source>
        <strain evidence="9">EGGRZ-B1_66</strain>
        <tissue evidence="9">Body</tissue>
    </source>
</reference>
<comment type="caution">
    <text evidence="9">The sequence shown here is derived from an EMBL/GenBank/DDBJ whole genome shotgun (WGS) entry which is preliminary data.</text>
</comment>
<evidence type="ECO:0000256" key="3">
    <source>
        <dbReference type="ARBA" id="ARBA00022729"/>
    </source>
</evidence>
<dbReference type="EMBL" id="JBJKFK010006541">
    <property type="protein sequence ID" value="KAL3307768.1"/>
    <property type="molecule type" value="Genomic_DNA"/>
</dbReference>
<evidence type="ECO:0000313" key="9">
    <source>
        <dbReference type="EMBL" id="KAL3307768.1"/>
    </source>
</evidence>
<dbReference type="AlphaFoldDB" id="A0ABD2PL50"/>
<keyword evidence="7" id="KW-0325">Glycoprotein</keyword>
<comment type="subcellular location">
    <subcellularLocation>
        <location evidence="1">Membrane</location>
        <topology evidence="1">Single-pass type I membrane protein</topology>
    </subcellularLocation>
</comment>
<evidence type="ECO:0000259" key="8">
    <source>
        <dbReference type="Pfam" id="PF21114"/>
    </source>
</evidence>
<dbReference type="Proteomes" id="UP001626550">
    <property type="component" value="Unassembled WGS sequence"/>
</dbReference>
<evidence type="ECO:0000256" key="5">
    <source>
        <dbReference type="ARBA" id="ARBA00023136"/>
    </source>
</evidence>
<name>A0ABD2PL50_9PLAT</name>
<dbReference type="GO" id="GO:0016020">
    <property type="term" value="C:membrane"/>
    <property type="evidence" value="ECO:0007669"/>
    <property type="project" value="UniProtKB-SubCell"/>
</dbReference>
<evidence type="ECO:0000256" key="4">
    <source>
        <dbReference type="ARBA" id="ARBA00022989"/>
    </source>
</evidence>
<evidence type="ECO:0000256" key="6">
    <source>
        <dbReference type="ARBA" id="ARBA00023157"/>
    </source>
</evidence>